<organism evidence="4 5">
    <name type="scientific">Corynebacterium mustelae</name>
    <dbReference type="NCBI Taxonomy" id="571915"/>
    <lineage>
        <taxon>Bacteria</taxon>
        <taxon>Bacillati</taxon>
        <taxon>Actinomycetota</taxon>
        <taxon>Actinomycetes</taxon>
        <taxon>Mycobacteriales</taxon>
        <taxon>Corynebacteriaceae</taxon>
        <taxon>Corynebacterium</taxon>
    </lineage>
</organism>
<evidence type="ECO:0000259" key="2">
    <source>
        <dbReference type="Pfam" id="PF02591"/>
    </source>
</evidence>
<dbReference type="AlphaFoldDB" id="A0A0G3H3Z7"/>
<dbReference type="InterPro" id="IPR003743">
    <property type="entry name" value="Zf-RING_7"/>
</dbReference>
<dbReference type="EMBL" id="CP011542">
    <property type="protein sequence ID" value="AKK06568.1"/>
    <property type="molecule type" value="Genomic_DNA"/>
</dbReference>
<name>A0A0G3H3Z7_9CORY</name>
<dbReference type="Gene3D" id="1.10.287.1490">
    <property type="match status" value="1"/>
</dbReference>
<dbReference type="Proteomes" id="UP000035199">
    <property type="component" value="Chromosome"/>
</dbReference>
<evidence type="ECO:0000313" key="4">
    <source>
        <dbReference type="EMBL" id="AKK06568.1"/>
    </source>
</evidence>
<proteinExistence type="predicted"/>
<reference evidence="4 5" key="1">
    <citation type="journal article" date="2015" name="Genome Announc.">
        <title>Complete Genome Sequence of the Type Strain Corynebacterium mustelae DSM 45274, Isolated from Various Tissues of a Male Ferret with Lethal Sepsis.</title>
        <authorList>
            <person name="Ruckert C."/>
            <person name="Eimer J."/>
            <person name="Winkler A."/>
            <person name="Tauch A."/>
        </authorList>
    </citation>
    <scope>NUCLEOTIDE SEQUENCE [LARGE SCALE GENOMIC DNA]</scope>
    <source>
        <strain evidence="4 5">DSM 45274</strain>
    </source>
</reference>
<feature type="domain" description="CT398-like coiled coil hairpin" evidence="3">
    <location>
        <begin position="27"/>
        <end position="185"/>
    </location>
</feature>
<dbReference type="OrthoDB" id="9784388at2"/>
<dbReference type="KEGG" id="cmv:CMUST_11270"/>
<protein>
    <submittedName>
        <fullName evidence="4">Zn-ribbon protein</fullName>
    </submittedName>
</protein>
<feature type="region of interest" description="Disordered" evidence="1">
    <location>
        <begin position="23"/>
        <end position="47"/>
    </location>
</feature>
<evidence type="ECO:0000313" key="5">
    <source>
        <dbReference type="Proteomes" id="UP000035199"/>
    </source>
</evidence>
<dbReference type="InterPro" id="IPR056003">
    <property type="entry name" value="CT398_CC_hairpin"/>
</dbReference>
<dbReference type="STRING" id="571915.CMUST_11270"/>
<evidence type="ECO:0000259" key="3">
    <source>
        <dbReference type="Pfam" id="PF24481"/>
    </source>
</evidence>
<reference evidence="5" key="2">
    <citation type="submission" date="2015-05" db="EMBL/GenBank/DDBJ databases">
        <title>Complete genome sequence of Corynebacterium mustelae DSM 45274, isolated from various tissues of a male ferret with lethal sepsis.</title>
        <authorList>
            <person name="Ruckert C."/>
            <person name="Albersmeier A."/>
            <person name="Winkler A."/>
            <person name="Tauch A."/>
        </authorList>
    </citation>
    <scope>NUCLEOTIDE SEQUENCE [LARGE SCALE GENOMIC DNA]</scope>
    <source>
        <strain evidence="5">DSM 45274</strain>
    </source>
</reference>
<feature type="domain" description="C4-type zinc ribbon" evidence="2">
    <location>
        <begin position="198"/>
        <end position="232"/>
    </location>
</feature>
<feature type="compositionally biased region" description="Basic and acidic residues" evidence="1">
    <location>
        <begin position="38"/>
        <end position="47"/>
    </location>
</feature>
<dbReference type="PATRIC" id="fig|571915.4.peg.2410"/>
<sequence>MKLEPDLQQQLLELATMQRVAATGVTRKPSSEEQELETAQKELDRQRKAAGAAQMAVDDMELEILRIQEDERKLRRRAADDKQQLGAATDPELRKDLEKDLYSAKSRIATLMSELAEAHNEIHALRNNRDLCSQRVKEAQEKVETARRAIEALPQDNVADPLTRIAELREIIPADVIAEYDAQRLENTVGVAAFNGRSCGGCFIVLPPGEISAIRATPADELPQCPDCGSYLVRS</sequence>
<evidence type="ECO:0000256" key="1">
    <source>
        <dbReference type="SAM" id="MobiDB-lite"/>
    </source>
</evidence>
<keyword evidence="5" id="KW-1185">Reference proteome</keyword>
<gene>
    <name evidence="4" type="ORF">CMUST_11270</name>
</gene>
<dbReference type="Pfam" id="PF24481">
    <property type="entry name" value="CT398_CC"/>
    <property type="match status" value="1"/>
</dbReference>
<accession>A0A0G3H3Z7</accession>
<dbReference type="RefSeq" id="WP_047262577.1">
    <property type="nucleotide sequence ID" value="NZ_CP011542.1"/>
</dbReference>
<dbReference type="Pfam" id="PF02591">
    <property type="entry name" value="Zn_ribbon_9"/>
    <property type="match status" value="1"/>
</dbReference>